<dbReference type="GO" id="GO:0008270">
    <property type="term" value="F:zinc ion binding"/>
    <property type="evidence" value="ECO:0007669"/>
    <property type="project" value="InterPro"/>
</dbReference>
<dbReference type="InterPro" id="IPR011051">
    <property type="entry name" value="RmlC_Cupin_sf"/>
</dbReference>
<dbReference type="PANTHER" id="PTHR10309:SF0">
    <property type="entry name" value="MANNOSE-6-PHOSPHATE ISOMERASE"/>
    <property type="match status" value="1"/>
</dbReference>
<reference evidence="2 3" key="1">
    <citation type="journal article" date="2018" name="Genome Biol. Evol.">
        <title>Cladogenesis and Genomic Streamlining in Extracellular Endosymbionts of Tropical Stink Bugs.</title>
        <authorList>
            <person name="Otero-Bravo A."/>
            <person name="Goffredi S."/>
            <person name="Sabree Z.L."/>
        </authorList>
    </citation>
    <scope>NUCLEOTIDE SEQUENCE [LARGE SCALE GENOMIC DNA]</scope>
    <source>
        <strain evidence="2 3">SoET</strain>
    </source>
</reference>
<dbReference type="PRINTS" id="PR00714">
    <property type="entry name" value="MAN6PISMRASE"/>
</dbReference>
<gene>
    <name evidence="2" type="ORF">CRV11_00855</name>
</gene>
<evidence type="ECO:0000259" key="1">
    <source>
        <dbReference type="Pfam" id="PF20511"/>
    </source>
</evidence>
<dbReference type="Gene3D" id="2.60.120.10">
    <property type="entry name" value="Jelly Rolls"/>
    <property type="match status" value="1"/>
</dbReference>
<dbReference type="Pfam" id="PF20511">
    <property type="entry name" value="PMI_typeI_cat"/>
    <property type="match status" value="1"/>
</dbReference>
<proteinExistence type="predicted"/>
<evidence type="ECO:0000313" key="3">
    <source>
        <dbReference type="Proteomes" id="UP000296034"/>
    </source>
</evidence>
<dbReference type="InterPro" id="IPR014710">
    <property type="entry name" value="RmlC-like_jellyroll"/>
</dbReference>
<dbReference type="Proteomes" id="UP000296034">
    <property type="component" value="Unassembled WGS sequence"/>
</dbReference>
<dbReference type="GO" id="GO:0004476">
    <property type="term" value="F:mannose-6-phosphate isomerase activity"/>
    <property type="evidence" value="ECO:0007669"/>
    <property type="project" value="InterPro"/>
</dbReference>
<comment type="caution">
    <text evidence="2">The sequence shown here is derived from an EMBL/GenBank/DDBJ whole genome shotgun (WGS) entry which is preliminary data.</text>
</comment>
<dbReference type="OrthoDB" id="9792649at2"/>
<feature type="domain" description="Phosphomannose isomerase type I catalytic" evidence="1">
    <location>
        <begin position="7"/>
        <end position="75"/>
    </location>
</feature>
<dbReference type="InterPro" id="IPR046457">
    <property type="entry name" value="PMI_typeI_cat"/>
</dbReference>
<protein>
    <recommendedName>
        <fullName evidence="1">Phosphomannose isomerase type I catalytic domain-containing protein</fullName>
    </recommendedName>
</protein>
<dbReference type="EMBL" id="PDKS01000001">
    <property type="protein sequence ID" value="PPI87471.1"/>
    <property type="molecule type" value="Genomic_DNA"/>
</dbReference>
<dbReference type="GO" id="GO:0009298">
    <property type="term" value="P:GDP-mannose biosynthetic process"/>
    <property type="evidence" value="ECO:0007669"/>
    <property type="project" value="InterPro"/>
</dbReference>
<dbReference type="InterPro" id="IPR016305">
    <property type="entry name" value="Mannose-6-P_Isomerase"/>
</dbReference>
<sequence>MGQYITYSGELPFLFKILCIEHPLFIQILAQKGFVKENILLIIIDSYQRNYKDNNYKPELIYVVTVFYALIGFRDFSKIILLLNTIIGINPLISKFQNQPNNCNLLKLLKYFLCLKDYKKLMTFNIINI</sequence>
<dbReference type="AlphaFoldDB" id="A0A2P5SYQ4"/>
<dbReference type="SUPFAM" id="SSF51182">
    <property type="entry name" value="RmlC-like cupins"/>
    <property type="match status" value="1"/>
</dbReference>
<evidence type="ECO:0000313" key="2">
    <source>
        <dbReference type="EMBL" id="PPI87471.1"/>
    </source>
</evidence>
<organism evidence="2 3">
    <name type="scientific">Candidatus Pantoea edessiphila</name>
    <dbReference type="NCBI Taxonomy" id="2044610"/>
    <lineage>
        <taxon>Bacteria</taxon>
        <taxon>Pseudomonadati</taxon>
        <taxon>Pseudomonadota</taxon>
        <taxon>Gammaproteobacteria</taxon>
        <taxon>Enterobacterales</taxon>
        <taxon>Erwiniaceae</taxon>
        <taxon>Pantoea</taxon>
    </lineage>
</organism>
<dbReference type="PANTHER" id="PTHR10309">
    <property type="entry name" value="MANNOSE-6-PHOSPHATE ISOMERASE"/>
    <property type="match status" value="1"/>
</dbReference>
<accession>A0A2P5SYQ4</accession>
<dbReference type="GO" id="GO:0005829">
    <property type="term" value="C:cytosol"/>
    <property type="evidence" value="ECO:0007669"/>
    <property type="project" value="TreeGrafter"/>
</dbReference>
<name>A0A2P5SYQ4_9GAMM</name>